<dbReference type="Proteomes" id="UP001314229">
    <property type="component" value="Unassembled WGS sequence"/>
</dbReference>
<proteinExistence type="predicted"/>
<gene>
    <name evidence="2" type="ORF">FSCOSCO3_A014774</name>
</gene>
<sequence>MSLSAENTVLHNLMRRKTQRGGPRPNEAFGYDSERLTSNRQQDMISYFPRAALTQIQLSTYYFLMPEQRVGEEEEEEVAHEKENSPALAVGAQM</sequence>
<dbReference type="EMBL" id="CAWUFR010000170">
    <property type="protein sequence ID" value="CAK6971096.1"/>
    <property type="molecule type" value="Genomic_DNA"/>
</dbReference>
<keyword evidence="3" id="KW-1185">Reference proteome</keyword>
<evidence type="ECO:0000256" key="1">
    <source>
        <dbReference type="SAM" id="MobiDB-lite"/>
    </source>
</evidence>
<feature type="region of interest" description="Disordered" evidence="1">
    <location>
        <begin position="71"/>
        <end position="94"/>
    </location>
</feature>
<evidence type="ECO:0000313" key="2">
    <source>
        <dbReference type="EMBL" id="CAK6971096.1"/>
    </source>
</evidence>
<feature type="compositionally biased region" description="Polar residues" evidence="1">
    <location>
        <begin position="1"/>
        <end position="10"/>
    </location>
</feature>
<feature type="region of interest" description="Disordered" evidence="1">
    <location>
        <begin position="1"/>
        <end position="35"/>
    </location>
</feature>
<dbReference type="AlphaFoldDB" id="A0AAV1PHC6"/>
<protein>
    <submittedName>
        <fullName evidence="2">Uncharacterized protein</fullName>
    </submittedName>
</protein>
<accession>A0AAV1PHC6</accession>
<comment type="caution">
    <text evidence="2">The sequence shown here is derived from an EMBL/GenBank/DDBJ whole genome shotgun (WGS) entry which is preliminary data.</text>
</comment>
<reference evidence="2 3" key="1">
    <citation type="submission" date="2024-01" db="EMBL/GenBank/DDBJ databases">
        <authorList>
            <person name="Alioto T."/>
            <person name="Alioto T."/>
            <person name="Gomez Garrido J."/>
        </authorList>
    </citation>
    <scope>NUCLEOTIDE SEQUENCE [LARGE SCALE GENOMIC DNA]</scope>
</reference>
<organism evidence="2 3">
    <name type="scientific">Scomber scombrus</name>
    <name type="common">Atlantic mackerel</name>
    <name type="synonym">Scomber vernalis</name>
    <dbReference type="NCBI Taxonomy" id="13677"/>
    <lineage>
        <taxon>Eukaryota</taxon>
        <taxon>Metazoa</taxon>
        <taxon>Chordata</taxon>
        <taxon>Craniata</taxon>
        <taxon>Vertebrata</taxon>
        <taxon>Euteleostomi</taxon>
        <taxon>Actinopterygii</taxon>
        <taxon>Neopterygii</taxon>
        <taxon>Teleostei</taxon>
        <taxon>Neoteleostei</taxon>
        <taxon>Acanthomorphata</taxon>
        <taxon>Pelagiaria</taxon>
        <taxon>Scombriformes</taxon>
        <taxon>Scombridae</taxon>
        <taxon>Scomber</taxon>
    </lineage>
</organism>
<name>A0AAV1PHC6_SCOSC</name>
<evidence type="ECO:0000313" key="3">
    <source>
        <dbReference type="Proteomes" id="UP001314229"/>
    </source>
</evidence>